<evidence type="ECO:0000313" key="3">
    <source>
        <dbReference type="EMBL" id="VVC27565.1"/>
    </source>
</evidence>
<dbReference type="PANTHER" id="PTHR10590:SF4">
    <property type="entry name" value="SOLUTE CARRIER FAMILY 28 MEMBER 3"/>
    <property type="match status" value="1"/>
</dbReference>
<evidence type="ECO:0000259" key="2">
    <source>
        <dbReference type="Pfam" id="PF07662"/>
    </source>
</evidence>
<evidence type="ECO:0000313" key="4">
    <source>
        <dbReference type="Proteomes" id="UP000325440"/>
    </source>
</evidence>
<dbReference type="AlphaFoldDB" id="A0A5E4M5X9"/>
<organism evidence="3 4">
    <name type="scientific">Cinara cedri</name>
    <dbReference type="NCBI Taxonomy" id="506608"/>
    <lineage>
        <taxon>Eukaryota</taxon>
        <taxon>Metazoa</taxon>
        <taxon>Ecdysozoa</taxon>
        <taxon>Arthropoda</taxon>
        <taxon>Hexapoda</taxon>
        <taxon>Insecta</taxon>
        <taxon>Pterygota</taxon>
        <taxon>Neoptera</taxon>
        <taxon>Paraneoptera</taxon>
        <taxon>Hemiptera</taxon>
        <taxon>Sternorrhyncha</taxon>
        <taxon>Aphidomorpha</taxon>
        <taxon>Aphidoidea</taxon>
        <taxon>Aphididae</taxon>
        <taxon>Lachninae</taxon>
        <taxon>Cinara</taxon>
    </lineage>
</organism>
<gene>
    <name evidence="3" type="ORF">CINCED_3A022020</name>
</gene>
<reference evidence="3 4" key="1">
    <citation type="submission" date="2019-08" db="EMBL/GenBank/DDBJ databases">
        <authorList>
            <person name="Alioto T."/>
            <person name="Alioto T."/>
            <person name="Gomez Garrido J."/>
        </authorList>
    </citation>
    <scope>NUCLEOTIDE SEQUENCE [LARGE SCALE GENOMIC DNA]</scope>
</reference>
<dbReference type="Pfam" id="PF07662">
    <property type="entry name" value="Nucleos_tra2_C"/>
    <property type="match status" value="1"/>
</dbReference>
<feature type="transmembrane region" description="Helical" evidence="1">
    <location>
        <begin position="184"/>
        <end position="206"/>
    </location>
</feature>
<dbReference type="GO" id="GO:0005886">
    <property type="term" value="C:plasma membrane"/>
    <property type="evidence" value="ECO:0007669"/>
    <property type="project" value="TreeGrafter"/>
</dbReference>
<keyword evidence="1" id="KW-0812">Transmembrane</keyword>
<feature type="transmembrane region" description="Helical" evidence="1">
    <location>
        <begin position="52"/>
        <end position="77"/>
    </location>
</feature>
<dbReference type="InterPro" id="IPR011657">
    <property type="entry name" value="CNT_C_dom"/>
</dbReference>
<dbReference type="GO" id="GO:0005415">
    <property type="term" value="F:nucleoside:sodium symporter activity"/>
    <property type="evidence" value="ECO:0007669"/>
    <property type="project" value="TreeGrafter"/>
</dbReference>
<dbReference type="InterPro" id="IPR008276">
    <property type="entry name" value="C_nuclsd_transpt"/>
</dbReference>
<keyword evidence="1" id="KW-1133">Transmembrane helix</keyword>
<keyword evidence="4" id="KW-1185">Reference proteome</keyword>
<keyword evidence="1" id="KW-0472">Membrane</keyword>
<dbReference type="Proteomes" id="UP000325440">
    <property type="component" value="Unassembled WGS sequence"/>
</dbReference>
<proteinExistence type="predicted"/>
<dbReference type="EMBL" id="CABPRJ010000194">
    <property type="protein sequence ID" value="VVC27565.1"/>
    <property type="molecule type" value="Genomic_DNA"/>
</dbReference>
<sequence length="213" mass="23286">MSAPTALSFSKLIFPETQKSKNNVEEITSKKVDSESNVMDAACKGAQFGFRLIGAIISNIVAFVSFVAFLNAIIWWLGHLVGFEDFSFEYILGKVMIPVTWLLGVDFDDCEKVGRLIGLKMTINEFVAYKKMGEQIRDGQLNRKSEIIATFALCSFANPGAIGSMIATLTTLCPSQRSTITKNVFRAFIGGTVTCFLTAAIASLLMPEDGIKN</sequence>
<evidence type="ECO:0000256" key="1">
    <source>
        <dbReference type="SAM" id="Phobius"/>
    </source>
</evidence>
<feature type="transmembrane region" description="Helical" evidence="1">
    <location>
        <begin position="147"/>
        <end position="172"/>
    </location>
</feature>
<accession>A0A5E4M5X9</accession>
<dbReference type="PANTHER" id="PTHR10590">
    <property type="entry name" value="SODIUM/NUCLEOSIDE COTRANSPORTER"/>
    <property type="match status" value="1"/>
</dbReference>
<name>A0A5E4M5X9_9HEMI</name>
<feature type="domain" description="Concentrative nucleoside transporter C-terminal" evidence="2">
    <location>
        <begin position="1"/>
        <end position="202"/>
    </location>
</feature>
<protein>
    <submittedName>
        <fullName evidence="3">Concentrative nucleoside transporter C-terminal domain</fullName>
    </submittedName>
</protein>
<dbReference type="OrthoDB" id="6075923at2759"/>